<dbReference type="SUPFAM" id="SSF54373">
    <property type="entry name" value="FAD-linked reductases, C-terminal domain"/>
    <property type="match status" value="1"/>
</dbReference>
<accession>A0A9Q0LV67</accession>
<sequence length="413" mass="45805">MFPNLINKLKPQTKTIQLARTFLKSFKTQTNFDTIIIGAGSIGVPTAMELQEAGLKVLVLDKRASPGQGDNKRALGGIRATHSNASKIISGLRSLKIFSQWKEKHGFDIEWKKGGYLFPVYREAEEKALKSILPFQKSFGMEIDFISADRVKELVPGISEEGLRGGTWSPNDGSASPMLSSLGFYKYATELGAQFHFKEEVIEFIRDSHGTLTGVKTTQGKYHAPIIIDAAGAASPKLMKQIGLELPVEPDSHEAGITAPVQRLFSPMVIDMRPTKGSKNCYFYQNYHGQIIFCYTPDPVIKGLDREETSTFLPHVAKRMIKVLPRLANLRVRRTWRGLYPMTPDGHPLLGWNKEVKGLFTATGMCGQGFLLGPGYATAIRSAITQNEIEKDDDVILSAADPHRTFKGTEIFK</sequence>
<dbReference type="PANTHER" id="PTHR13847">
    <property type="entry name" value="SARCOSINE DEHYDROGENASE-RELATED"/>
    <property type="match status" value="1"/>
</dbReference>
<dbReference type="GO" id="GO:0005737">
    <property type="term" value="C:cytoplasm"/>
    <property type="evidence" value="ECO:0007669"/>
    <property type="project" value="TreeGrafter"/>
</dbReference>
<dbReference type="Gene3D" id="3.50.50.60">
    <property type="entry name" value="FAD/NAD(P)-binding domain"/>
    <property type="match status" value="1"/>
</dbReference>
<name>A0A9Q0LV67_ANAIG</name>
<dbReference type="InterPro" id="IPR006076">
    <property type="entry name" value="FAD-dep_OxRdtase"/>
</dbReference>
<comment type="caution">
    <text evidence="5">The sequence shown here is derived from an EMBL/GenBank/DDBJ whole genome shotgun (WGS) entry which is preliminary data.</text>
</comment>
<dbReference type="SUPFAM" id="SSF51905">
    <property type="entry name" value="FAD/NAD(P)-binding domain"/>
    <property type="match status" value="1"/>
</dbReference>
<dbReference type="EMBL" id="JAPDFW010000025">
    <property type="protein sequence ID" value="KAJ5079607.1"/>
    <property type="molecule type" value="Genomic_DNA"/>
</dbReference>
<comment type="function">
    <text evidence="3">Required for the assembly of the mitochondrial membrane respiratory chain NADH dehydrogenase (Complex I). Involved in mid-late stages of complex I assembly.</text>
</comment>
<organism evidence="5 6">
    <name type="scientific">Anaeramoeba ignava</name>
    <name type="common">Anaerobic marine amoeba</name>
    <dbReference type="NCBI Taxonomy" id="1746090"/>
    <lineage>
        <taxon>Eukaryota</taxon>
        <taxon>Metamonada</taxon>
        <taxon>Anaeramoebidae</taxon>
        <taxon>Anaeramoeba</taxon>
    </lineage>
</organism>
<dbReference type="Proteomes" id="UP001149090">
    <property type="component" value="Unassembled WGS sequence"/>
</dbReference>
<evidence type="ECO:0000256" key="2">
    <source>
        <dbReference type="ARBA" id="ARBA00039785"/>
    </source>
</evidence>
<dbReference type="Pfam" id="PF01266">
    <property type="entry name" value="DAO"/>
    <property type="match status" value="1"/>
</dbReference>
<gene>
    <name evidence="5" type="ORF">M0811_14385</name>
</gene>
<reference evidence="5" key="1">
    <citation type="submission" date="2022-10" db="EMBL/GenBank/DDBJ databases">
        <title>Novel sulphate-reducing endosymbionts in the free-living metamonad Anaeramoeba.</title>
        <authorList>
            <person name="Jerlstrom-Hultqvist J."/>
            <person name="Cepicka I."/>
            <person name="Gallot-Lavallee L."/>
            <person name="Salas-Leiva D."/>
            <person name="Curtis B.A."/>
            <person name="Zahonova K."/>
            <person name="Pipaliya S."/>
            <person name="Dacks J."/>
            <person name="Roger A.J."/>
        </authorList>
    </citation>
    <scope>NUCLEOTIDE SEQUENCE</scope>
    <source>
        <strain evidence="5">BMAN</strain>
    </source>
</reference>
<keyword evidence="6" id="KW-1185">Reference proteome</keyword>
<evidence type="ECO:0000259" key="4">
    <source>
        <dbReference type="Pfam" id="PF01266"/>
    </source>
</evidence>
<dbReference type="OMA" id="GCGTLWL"/>
<dbReference type="AlphaFoldDB" id="A0A9Q0LV67"/>
<dbReference type="InterPro" id="IPR036188">
    <property type="entry name" value="FAD/NAD-bd_sf"/>
</dbReference>
<protein>
    <recommendedName>
        <fullName evidence="2">FAD-dependent oxidoreductase domain-containing protein 1</fullName>
    </recommendedName>
</protein>
<keyword evidence="1" id="KW-0560">Oxidoreductase</keyword>
<evidence type="ECO:0000313" key="5">
    <source>
        <dbReference type="EMBL" id="KAJ5079607.1"/>
    </source>
</evidence>
<feature type="domain" description="FAD dependent oxidoreductase" evidence="4">
    <location>
        <begin position="33"/>
        <end position="378"/>
    </location>
</feature>
<dbReference type="PANTHER" id="PTHR13847:SF287">
    <property type="entry name" value="FAD-DEPENDENT OXIDOREDUCTASE DOMAIN-CONTAINING PROTEIN 1"/>
    <property type="match status" value="1"/>
</dbReference>
<dbReference type="Gene3D" id="3.30.9.10">
    <property type="entry name" value="D-Amino Acid Oxidase, subunit A, domain 2"/>
    <property type="match status" value="1"/>
</dbReference>
<proteinExistence type="predicted"/>
<evidence type="ECO:0000256" key="3">
    <source>
        <dbReference type="ARBA" id="ARBA00046185"/>
    </source>
</evidence>
<dbReference type="GO" id="GO:0016491">
    <property type="term" value="F:oxidoreductase activity"/>
    <property type="evidence" value="ECO:0007669"/>
    <property type="project" value="UniProtKB-KW"/>
</dbReference>
<evidence type="ECO:0000313" key="6">
    <source>
        <dbReference type="Proteomes" id="UP001149090"/>
    </source>
</evidence>
<evidence type="ECO:0000256" key="1">
    <source>
        <dbReference type="ARBA" id="ARBA00023002"/>
    </source>
</evidence>
<dbReference type="OrthoDB" id="498204at2759"/>